<protein>
    <recommendedName>
        <fullName evidence="2">Glutaredoxin domain-containing protein</fullName>
    </recommendedName>
</protein>
<keyword evidence="4" id="KW-1185">Reference proteome</keyword>
<evidence type="ECO:0000313" key="3">
    <source>
        <dbReference type="EMBL" id="KAJ8441436.1"/>
    </source>
</evidence>
<dbReference type="PROSITE" id="PS51354">
    <property type="entry name" value="GLUTAREDOXIN_2"/>
    <property type="match status" value="1"/>
</dbReference>
<feature type="region of interest" description="Disordered" evidence="1">
    <location>
        <begin position="330"/>
        <end position="359"/>
    </location>
</feature>
<evidence type="ECO:0000313" key="4">
    <source>
        <dbReference type="Proteomes" id="UP001153076"/>
    </source>
</evidence>
<dbReference type="Pfam" id="PF23733">
    <property type="entry name" value="GRXCR1-2_C"/>
    <property type="match status" value="1"/>
</dbReference>
<dbReference type="OrthoDB" id="423313at2759"/>
<dbReference type="SUPFAM" id="SSF52833">
    <property type="entry name" value="Thioredoxin-like"/>
    <property type="match status" value="1"/>
</dbReference>
<dbReference type="AlphaFoldDB" id="A0A9Q1QH85"/>
<dbReference type="InterPro" id="IPR002109">
    <property type="entry name" value="Glutaredoxin"/>
</dbReference>
<dbReference type="Pfam" id="PF00462">
    <property type="entry name" value="Glutaredoxin"/>
    <property type="match status" value="1"/>
</dbReference>
<comment type="caution">
    <text evidence="3">The sequence shown here is derived from an EMBL/GenBank/DDBJ whole genome shotgun (WGS) entry which is preliminary data.</text>
</comment>
<gene>
    <name evidence="3" type="ORF">Cgig2_023622</name>
</gene>
<dbReference type="Proteomes" id="UP001153076">
    <property type="component" value="Unassembled WGS sequence"/>
</dbReference>
<name>A0A9Q1QH85_9CARY</name>
<evidence type="ECO:0000256" key="1">
    <source>
        <dbReference type="SAM" id="MobiDB-lite"/>
    </source>
</evidence>
<accession>A0A9Q1QH85</accession>
<reference evidence="3" key="1">
    <citation type="submission" date="2022-04" db="EMBL/GenBank/DDBJ databases">
        <title>Carnegiea gigantea Genome sequencing and assembly v2.</title>
        <authorList>
            <person name="Copetti D."/>
            <person name="Sanderson M.J."/>
            <person name="Burquez A."/>
            <person name="Wojciechowski M.F."/>
        </authorList>
    </citation>
    <scope>NUCLEOTIDE SEQUENCE</scope>
    <source>
        <strain evidence="3">SGP5-SGP5p</strain>
        <tissue evidence="3">Aerial part</tissue>
    </source>
</reference>
<dbReference type="PANTHER" id="PTHR45669:SF30">
    <property type="entry name" value="OS04G0641300 PROTEIN"/>
    <property type="match status" value="1"/>
</dbReference>
<dbReference type="Gene3D" id="3.40.30.10">
    <property type="entry name" value="Glutaredoxin"/>
    <property type="match status" value="1"/>
</dbReference>
<sequence length="542" mass="60280">MGCASSKHHIKQSRCRHCKSPYPNVAKRSFSMNIHRRRSRKDESYHVVALKSSTLGSLKLDLSPNQNLGDRKWIVDDHDDESENDEQRKNMGIGKSKEFAKEVMEAKAWSKMIDQKITKKVAPKTPIRTPPGEPETINVKELMEGLEDTSPIRVGQHVRSFSFHVTSDSIPPLETPRPIPEENGSQMGSSMQVCVGSSKKEDGNLPNEHVLTVADFNPEIISAFRKALGELPPSNPFYLKPLDCNQQVAVKNGVVEQQNVKMNGITSIEVTEEKKINGDVVEEKKVNVVVASAGYAHVNSFVDKMNSEENIDSPIKAGNGCTNNNPIWIPSKQGQDGNGYTDTNGHTEEGTTEKDNGVVTENGHVNKTKERVILYFTSLRGVRKTYEDCCYVRLVLKGSGVRVDERDVSMHSGFKEELSDLLGYGFKGGLPKVFVGEKYIGGVEEVKRMHEDGQLEKVFEGCERSDDDSGNLNGVCEACGDIRFIPCETCSGSCKIYYEYEEDDEECPEDECGFQRCPDCNENGLMGSEHMTAKMAEKAISF</sequence>
<feature type="compositionally biased region" description="Basic and acidic residues" evidence="1">
    <location>
        <begin position="345"/>
        <end position="356"/>
    </location>
</feature>
<feature type="domain" description="Glutaredoxin" evidence="2">
    <location>
        <begin position="373"/>
        <end position="440"/>
    </location>
</feature>
<feature type="compositionally biased region" description="Polar residues" evidence="1">
    <location>
        <begin position="330"/>
        <end position="344"/>
    </location>
</feature>
<dbReference type="FunFam" id="3.40.30.10:FF:000273">
    <property type="entry name" value="Glutaredoxin family protein"/>
    <property type="match status" value="1"/>
</dbReference>
<dbReference type="CDD" id="cd03031">
    <property type="entry name" value="GRX_GRX_like"/>
    <property type="match status" value="1"/>
</dbReference>
<proteinExistence type="predicted"/>
<dbReference type="InterPro" id="IPR036249">
    <property type="entry name" value="Thioredoxin-like_sf"/>
</dbReference>
<dbReference type="PANTHER" id="PTHR45669">
    <property type="entry name" value="GLUTAREDOXIN DOMAIN-CONTAINING CYSTEINE-RICH PROTEIN CG12206-RELATED"/>
    <property type="match status" value="1"/>
</dbReference>
<evidence type="ECO:0000259" key="2">
    <source>
        <dbReference type="Pfam" id="PF00462"/>
    </source>
</evidence>
<dbReference type="EMBL" id="JAKOGI010000166">
    <property type="protein sequence ID" value="KAJ8441436.1"/>
    <property type="molecule type" value="Genomic_DNA"/>
</dbReference>
<organism evidence="3 4">
    <name type="scientific">Carnegiea gigantea</name>
    <dbReference type="NCBI Taxonomy" id="171969"/>
    <lineage>
        <taxon>Eukaryota</taxon>
        <taxon>Viridiplantae</taxon>
        <taxon>Streptophyta</taxon>
        <taxon>Embryophyta</taxon>
        <taxon>Tracheophyta</taxon>
        <taxon>Spermatophyta</taxon>
        <taxon>Magnoliopsida</taxon>
        <taxon>eudicotyledons</taxon>
        <taxon>Gunneridae</taxon>
        <taxon>Pentapetalae</taxon>
        <taxon>Caryophyllales</taxon>
        <taxon>Cactineae</taxon>
        <taxon>Cactaceae</taxon>
        <taxon>Cactoideae</taxon>
        <taxon>Echinocereeae</taxon>
        <taxon>Carnegiea</taxon>
    </lineage>
</organism>